<proteinExistence type="inferred from homology"/>
<dbReference type="RefSeq" id="WP_125692637.1">
    <property type="nucleotide sequence ID" value="NZ_JBHSSK010000029.1"/>
</dbReference>
<dbReference type="CDD" id="cd00165">
    <property type="entry name" value="S4"/>
    <property type="match status" value="1"/>
</dbReference>
<evidence type="ECO:0000256" key="4">
    <source>
        <dbReference type="PROSITE-ProRule" id="PRU00182"/>
    </source>
</evidence>
<dbReference type="Proteomes" id="UP001596254">
    <property type="component" value="Unassembled WGS sequence"/>
</dbReference>
<dbReference type="InterPro" id="IPR050188">
    <property type="entry name" value="RluA_PseudoU_synthase"/>
</dbReference>
<dbReference type="InterPro" id="IPR006145">
    <property type="entry name" value="PsdUridine_synth_RsuA/RluA"/>
</dbReference>
<accession>A0ABW1SVG7</accession>
<dbReference type="PROSITE" id="PS50889">
    <property type="entry name" value="S4"/>
    <property type="match status" value="1"/>
</dbReference>
<dbReference type="SMART" id="SM00363">
    <property type="entry name" value="S4"/>
    <property type="match status" value="1"/>
</dbReference>
<comment type="function">
    <text evidence="5">Responsible for synthesis of pseudouridine from uracil.</text>
</comment>
<dbReference type="Gene3D" id="3.10.290.10">
    <property type="entry name" value="RNA-binding S4 domain"/>
    <property type="match status" value="1"/>
</dbReference>
<evidence type="ECO:0000256" key="1">
    <source>
        <dbReference type="ARBA" id="ARBA00000073"/>
    </source>
</evidence>
<keyword evidence="4" id="KW-0694">RNA-binding</keyword>
<dbReference type="InterPro" id="IPR006224">
    <property type="entry name" value="PsdUridine_synth_RluA-like_CS"/>
</dbReference>
<keyword evidence="3 5" id="KW-0413">Isomerase</keyword>
<dbReference type="EC" id="5.4.99.-" evidence="5"/>
<dbReference type="SUPFAM" id="SSF55174">
    <property type="entry name" value="Alpha-L RNA-binding motif"/>
    <property type="match status" value="1"/>
</dbReference>
<protein>
    <recommendedName>
        <fullName evidence="5">Pseudouridine synthase</fullName>
        <ecNumber evidence="5">5.4.99.-</ecNumber>
    </recommendedName>
</protein>
<sequence length="307" mass="33542">MQTEEFTVTTTDRLDKLVAETVTTISRSQAKSAIEAGQITVDGATLRPKDKPKVGATVNIALPDPEPLNAKPQDIPLDIVYEDDDVIVVNKPQGMVVHPAPGHPDHTLVNALLYHSPLSSINGTLRPGIVHRIDKDTSGLLMVAKNDHAHHSLSEQLQAKTNLREYVAIVHGNFKEENGVINAPLGRSPKDRKKQAIVADGRPAVTHFRVLERYGDYSLVACRLETGRTHQIRVHMAYINHPVAGDPLYGPKKTLKGAGQFLHAKELGFKQPTTGEQLDFTAPVPANFAEAVHRLRLQAGLPVDKAI</sequence>
<name>A0ABW1SVG7_9LACO</name>
<dbReference type="PROSITE" id="PS01129">
    <property type="entry name" value="PSI_RLU"/>
    <property type="match status" value="1"/>
</dbReference>
<keyword evidence="8" id="KW-1185">Reference proteome</keyword>
<dbReference type="PANTHER" id="PTHR21600:SF44">
    <property type="entry name" value="RIBOSOMAL LARGE SUBUNIT PSEUDOURIDINE SYNTHASE D"/>
    <property type="match status" value="1"/>
</dbReference>
<evidence type="ECO:0000256" key="5">
    <source>
        <dbReference type="RuleBase" id="RU362028"/>
    </source>
</evidence>
<dbReference type="CDD" id="cd02869">
    <property type="entry name" value="PseudoU_synth_RluA_like"/>
    <property type="match status" value="1"/>
</dbReference>
<organism evidence="7 8">
    <name type="scientific">Levilactobacillus tongjiangensis</name>
    <dbReference type="NCBI Taxonomy" id="2486023"/>
    <lineage>
        <taxon>Bacteria</taxon>
        <taxon>Bacillati</taxon>
        <taxon>Bacillota</taxon>
        <taxon>Bacilli</taxon>
        <taxon>Lactobacillales</taxon>
        <taxon>Lactobacillaceae</taxon>
        <taxon>Levilactobacillus</taxon>
    </lineage>
</organism>
<evidence type="ECO:0000256" key="3">
    <source>
        <dbReference type="ARBA" id="ARBA00023235"/>
    </source>
</evidence>
<feature type="domain" description="RNA-binding S4" evidence="6">
    <location>
        <begin position="12"/>
        <end position="76"/>
    </location>
</feature>
<comment type="similarity">
    <text evidence="2 5">Belongs to the pseudouridine synthase RluA family.</text>
</comment>
<comment type="catalytic activity">
    <reaction evidence="1 5">
        <text>a uridine in RNA = a pseudouridine in RNA</text>
        <dbReference type="Rhea" id="RHEA:48348"/>
        <dbReference type="Rhea" id="RHEA-COMP:12068"/>
        <dbReference type="Rhea" id="RHEA-COMP:12069"/>
        <dbReference type="ChEBI" id="CHEBI:65314"/>
        <dbReference type="ChEBI" id="CHEBI:65315"/>
    </reaction>
</comment>
<evidence type="ECO:0000313" key="7">
    <source>
        <dbReference type="EMBL" id="MFC6208088.1"/>
    </source>
</evidence>
<evidence type="ECO:0000259" key="6">
    <source>
        <dbReference type="SMART" id="SM00363"/>
    </source>
</evidence>
<dbReference type="NCBIfam" id="TIGR00005">
    <property type="entry name" value="rluA_subfam"/>
    <property type="match status" value="1"/>
</dbReference>
<evidence type="ECO:0000313" key="8">
    <source>
        <dbReference type="Proteomes" id="UP001596254"/>
    </source>
</evidence>
<evidence type="ECO:0000256" key="2">
    <source>
        <dbReference type="ARBA" id="ARBA00010876"/>
    </source>
</evidence>
<comment type="caution">
    <text evidence="7">The sequence shown here is derived from an EMBL/GenBank/DDBJ whole genome shotgun (WGS) entry which is preliminary data.</text>
</comment>
<dbReference type="SUPFAM" id="SSF55120">
    <property type="entry name" value="Pseudouridine synthase"/>
    <property type="match status" value="1"/>
</dbReference>
<dbReference type="PANTHER" id="PTHR21600">
    <property type="entry name" value="MITOCHONDRIAL RNA PSEUDOURIDINE SYNTHASE"/>
    <property type="match status" value="1"/>
</dbReference>
<dbReference type="InterPro" id="IPR036986">
    <property type="entry name" value="S4_RNA-bd_sf"/>
</dbReference>
<dbReference type="GO" id="GO:0016853">
    <property type="term" value="F:isomerase activity"/>
    <property type="evidence" value="ECO:0007669"/>
    <property type="project" value="UniProtKB-KW"/>
</dbReference>
<dbReference type="InterPro" id="IPR002942">
    <property type="entry name" value="S4_RNA-bd"/>
</dbReference>
<dbReference type="Pfam" id="PF01479">
    <property type="entry name" value="S4"/>
    <property type="match status" value="1"/>
</dbReference>
<dbReference type="InterPro" id="IPR020103">
    <property type="entry name" value="PsdUridine_synth_cat_dom_sf"/>
</dbReference>
<dbReference type="Gene3D" id="3.30.2350.10">
    <property type="entry name" value="Pseudouridine synthase"/>
    <property type="match status" value="1"/>
</dbReference>
<reference evidence="8" key="1">
    <citation type="journal article" date="2019" name="Int. J. Syst. Evol. Microbiol.">
        <title>The Global Catalogue of Microorganisms (GCM) 10K type strain sequencing project: providing services to taxonomists for standard genome sequencing and annotation.</title>
        <authorList>
            <consortium name="The Broad Institute Genomics Platform"/>
            <consortium name="The Broad Institute Genome Sequencing Center for Infectious Disease"/>
            <person name="Wu L."/>
            <person name="Ma J."/>
        </authorList>
    </citation>
    <scope>NUCLEOTIDE SEQUENCE [LARGE SCALE GENOMIC DNA]</scope>
    <source>
        <strain evidence="8">CCM 8905</strain>
    </source>
</reference>
<dbReference type="EMBL" id="JBHSSK010000029">
    <property type="protein sequence ID" value="MFC6208088.1"/>
    <property type="molecule type" value="Genomic_DNA"/>
</dbReference>
<dbReference type="InterPro" id="IPR006225">
    <property type="entry name" value="PsdUridine_synth_RluC/D"/>
</dbReference>
<gene>
    <name evidence="7" type="ORF">ACFP1G_11505</name>
</gene>
<dbReference type="Pfam" id="PF00849">
    <property type="entry name" value="PseudoU_synth_2"/>
    <property type="match status" value="1"/>
</dbReference>